<evidence type="ECO:0000313" key="3">
    <source>
        <dbReference type="Proteomes" id="UP001592528"/>
    </source>
</evidence>
<dbReference type="PANTHER" id="PTHR43649">
    <property type="entry name" value="ARABINOSE-BINDING PROTEIN-RELATED"/>
    <property type="match status" value="1"/>
</dbReference>
<proteinExistence type="predicted"/>
<reference evidence="2 3" key="1">
    <citation type="submission" date="2024-09" db="EMBL/GenBank/DDBJ databases">
        <authorList>
            <person name="Lee S.D."/>
        </authorList>
    </citation>
    <scope>NUCLEOTIDE SEQUENCE [LARGE SCALE GENOMIC DNA]</scope>
    <source>
        <strain evidence="2 3">N1-5</strain>
    </source>
</reference>
<dbReference type="InterPro" id="IPR050490">
    <property type="entry name" value="Bact_solute-bd_prot1"/>
</dbReference>
<dbReference type="Pfam" id="PF01547">
    <property type="entry name" value="SBP_bac_1"/>
    <property type="match status" value="1"/>
</dbReference>
<evidence type="ECO:0000313" key="2">
    <source>
        <dbReference type="EMBL" id="MFC1405487.1"/>
    </source>
</evidence>
<comment type="caution">
    <text evidence="2">The sequence shown here is derived from an EMBL/GenBank/DDBJ whole genome shotgun (WGS) entry which is preliminary data.</text>
</comment>
<keyword evidence="3" id="KW-1185">Reference proteome</keyword>
<dbReference type="Gene3D" id="3.40.190.10">
    <property type="entry name" value="Periplasmic binding protein-like II"/>
    <property type="match status" value="2"/>
</dbReference>
<dbReference type="RefSeq" id="WP_030261790.1">
    <property type="nucleotide sequence ID" value="NZ_JBHEZZ010000021.1"/>
</dbReference>
<dbReference type="InterPro" id="IPR006059">
    <property type="entry name" value="SBP"/>
</dbReference>
<dbReference type="SUPFAM" id="SSF53850">
    <property type="entry name" value="Periplasmic binding protein-like II"/>
    <property type="match status" value="1"/>
</dbReference>
<dbReference type="EMBL" id="JBHEZZ010000021">
    <property type="protein sequence ID" value="MFC1405487.1"/>
    <property type="molecule type" value="Genomic_DNA"/>
</dbReference>
<keyword evidence="1" id="KW-0732">Signal</keyword>
<dbReference type="PROSITE" id="PS51257">
    <property type="entry name" value="PROKAR_LIPOPROTEIN"/>
    <property type="match status" value="1"/>
</dbReference>
<protein>
    <submittedName>
        <fullName evidence="2">ABC transporter substrate-binding protein</fullName>
    </submittedName>
</protein>
<sequence length="456" mass="48403">MADRNRTIRPSRVLAATAAAALAATGLTACGGGSGSSSSSTTLVVAEWTNAAAVQETQAIDAAFEKANPGVKIKLETAPTTAGAWPALQSSLEASKGVDVLAQFAQSPEKYAPAGSGVTVGGTPALISSGQLLDLSKQSFMSRFDSTTQKFAMGYKDGIYGVTMAEYVNNSGMFYKKDLLAKYGLSVPTTFDEFISDLKTLKSKGLTPLYVAGKDGIQNIVWMGIYNQLMMQDKPASEATSVFMAKDNAFLNGTQNWNSALYQDAANRYEQIMQYIEPNAGGVSFASAPGTWSAKTDDYPFFVDGSFDGNTIAADNPALNFGMMAIPGTDNAAWNRADLAPDLAWTVPTWSKHQDLALKYLDFFTQQTNYEAWVKATGSLSTQTAVPTPTLKWTDWLQTNASKGFPGTTLPWLPANVGTGNPAGGPTLTETKPFGSKDLLAALDDSAKAYTAAVKK</sequence>
<organism evidence="2 3">
    <name type="scientific">Streptacidiphilus cavernicola</name>
    <dbReference type="NCBI Taxonomy" id="3342716"/>
    <lineage>
        <taxon>Bacteria</taxon>
        <taxon>Bacillati</taxon>
        <taxon>Actinomycetota</taxon>
        <taxon>Actinomycetes</taxon>
        <taxon>Kitasatosporales</taxon>
        <taxon>Streptomycetaceae</taxon>
        <taxon>Streptacidiphilus</taxon>
    </lineage>
</organism>
<name>A0ABV6UVR4_9ACTN</name>
<dbReference type="Proteomes" id="UP001592528">
    <property type="component" value="Unassembled WGS sequence"/>
</dbReference>
<feature type="signal peptide" evidence="1">
    <location>
        <begin position="1"/>
        <end position="29"/>
    </location>
</feature>
<evidence type="ECO:0000256" key="1">
    <source>
        <dbReference type="SAM" id="SignalP"/>
    </source>
</evidence>
<accession>A0ABV6UVR4</accession>
<gene>
    <name evidence="2" type="ORF">ACEZDJ_29795</name>
</gene>
<feature type="chain" id="PRO_5047459755" evidence="1">
    <location>
        <begin position="30"/>
        <end position="456"/>
    </location>
</feature>